<organism evidence="1 2">
    <name type="scientific">Lysobacter enzymogenes</name>
    <dbReference type="NCBI Taxonomy" id="69"/>
    <lineage>
        <taxon>Bacteria</taxon>
        <taxon>Pseudomonadati</taxon>
        <taxon>Pseudomonadota</taxon>
        <taxon>Gammaproteobacteria</taxon>
        <taxon>Lysobacterales</taxon>
        <taxon>Lysobacteraceae</taxon>
        <taxon>Lysobacter</taxon>
    </lineage>
</organism>
<dbReference type="Proteomes" id="UP000061569">
    <property type="component" value="Chromosome"/>
</dbReference>
<dbReference type="AlphaFoldDB" id="A0A0S2DM54"/>
<dbReference type="KEGG" id="lez:GLE_4155"/>
<protein>
    <submittedName>
        <fullName evidence="1">Uncharacterized protein</fullName>
    </submittedName>
</protein>
<evidence type="ECO:0000313" key="1">
    <source>
        <dbReference type="EMBL" id="ALN59497.1"/>
    </source>
</evidence>
<evidence type="ECO:0000313" key="2">
    <source>
        <dbReference type="Proteomes" id="UP000061569"/>
    </source>
</evidence>
<reference evidence="1 2" key="1">
    <citation type="submission" date="2015-11" db="EMBL/GenBank/DDBJ databases">
        <title>Genome sequences of Lysobacter enzymogenes strain C3 and Lysobacter antibioticus ATCC 29479.</title>
        <authorList>
            <person name="Kobayashi D.Y."/>
        </authorList>
    </citation>
    <scope>NUCLEOTIDE SEQUENCE [LARGE SCALE GENOMIC DNA]</scope>
    <source>
        <strain evidence="1 2">C3</strain>
    </source>
</reference>
<gene>
    <name evidence="1" type="ORF">GLE_4155</name>
</gene>
<proteinExistence type="predicted"/>
<dbReference type="EMBL" id="CP013140">
    <property type="protein sequence ID" value="ALN59497.1"/>
    <property type="molecule type" value="Genomic_DNA"/>
</dbReference>
<name>A0A0S2DM54_LYSEN</name>
<dbReference type="STRING" id="69.GLE_4155"/>
<dbReference type="OrthoDB" id="7061130at2"/>
<sequence>MSAAGRSERETPRVAIAFDAATGALHLGAMVVGADIAIDALPPGFEPGATQTVEVAGRSVSCRFAEADWRDDAPGERGRRVQLRLRFEDDVWVSAFCVLRGAGAAAHRHWLLRKFGAAEGVVVGCRWGVAEDRSGDCHAFVHNRNWR</sequence>
<accession>A0A0S2DM54</accession>
<dbReference type="PATRIC" id="fig|69.6.peg.4097"/>